<dbReference type="CDD" id="cd17324">
    <property type="entry name" value="MFS_NepI_like"/>
    <property type="match status" value="1"/>
</dbReference>
<feature type="transmembrane region" description="Helical" evidence="6">
    <location>
        <begin position="372"/>
        <end position="391"/>
    </location>
</feature>
<comment type="subcellular location">
    <subcellularLocation>
        <location evidence="1">Cell membrane</location>
        <topology evidence="1">Multi-pass membrane protein</topology>
    </subcellularLocation>
</comment>
<evidence type="ECO:0000256" key="4">
    <source>
        <dbReference type="ARBA" id="ARBA00022989"/>
    </source>
</evidence>
<dbReference type="GO" id="GO:0022857">
    <property type="term" value="F:transmembrane transporter activity"/>
    <property type="evidence" value="ECO:0007669"/>
    <property type="project" value="InterPro"/>
</dbReference>
<dbReference type="OrthoDB" id="9814237at2"/>
<keyword evidence="9" id="KW-1185">Reference proteome</keyword>
<gene>
    <name evidence="8" type="ORF">SAMN05216270_102458</name>
</gene>
<dbReference type="Proteomes" id="UP000198949">
    <property type="component" value="Unassembled WGS sequence"/>
</dbReference>
<feature type="transmembrane region" description="Helical" evidence="6">
    <location>
        <begin position="48"/>
        <end position="76"/>
    </location>
</feature>
<evidence type="ECO:0000256" key="6">
    <source>
        <dbReference type="SAM" id="Phobius"/>
    </source>
</evidence>
<feature type="transmembrane region" description="Helical" evidence="6">
    <location>
        <begin position="147"/>
        <end position="165"/>
    </location>
</feature>
<dbReference type="Pfam" id="PF07690">
    <property type="entry name" value="MFS_1"/>
    <property type="match status" value="1"/>
</dbReference>
<reference evidence="9" key="1">
    <citation type="submission" date="2016-10" db="EMBL/GenBank/DDBJ databases">
        <authorList>
            <person name="Varghese N."/>
            <person name="Submissions S."/>
        </authorList>
    </citation>
    <scope>NUCLEOTIDE SEQUENCE [LARGE SCALE GENOMIC DNA]</scope>
    <source>
        <strain evidence="9">CGMCC 4.3516</strain>
    </source>
</reference>
<evidence type="ECO:0000256" key="2">
    <source>
        <dbReference type="ARBA" id="ARBA00022475"/>
    </source>
</evidence>
<keyword evidence="5 6" id="KW-0472">Membrane</keyword>
<feature type="transmembrane region" description="Helical" evidence="6">
    <location>
        <begin position="218"/>
        <end position="241"/>
    </location>
</feature>
<dbReference type="PROSITE" id="PS50850">
    <property type="entry name" value="MFS"/>
    <property type="match status" value="1"/>
</dbReference>
<evidence type="ECO:0000313" key="9">
    <source>
        <dbReference type="Proteomes" id="UP000198949"/>
    </source>
</evidence>
<feature type="transmembrane region" description="Helical" evidence="6">
    <location>
        <begin position="344"/>
        <end position="366"/>
    </location>
</feature>
<protein>
    <submittedName>
        <fullName evidence="8">Predicted arabinose efflux permease, MFS family</fullName>
    </submittedName>
</protein>
<evidence type="ECO:0000256" key="1">
    <source>
        <dbReference type="ARBA" id="ARBA00004651"/>
    </source>
</evidence>
<feature type="transmembrane region" description="Helical" evidence="6">
    <location>
        <begin position="88"/>
        <end position="112"/>
    </location>
</feature>
<dbReference type="PANTHER" id="PTHR43124">
    <property type="entry name" value="PURINE EFFLUX PUMP PBUE"/>
    <property type="match status" value="1"/>
</dbReference>
<keyword evidence="2" id="KW-1003">Cell membrane</keyword>
<keyword evidence="3 6" id="KW-0812">Transmembrane</keyword>
<dbReference type="GO" id="GO:0005886">
    <property type="term" value="C:plasma membrane"/>
    <property type="evidence" value="ECO:0007669"/>
    <property type="project" value="UniProtKB-SubCell"/>
</dbReference>
<evidence type="ECO:0000256" key="3">
    <source>
        <dbReference type="ARBA" id="ARBA00022692"/>
    </source>
</evidence>
<dbReference type="InterPro" id="IPR050189">
    <property type="entry name" value="MFS_Efflux_Transporters"/>
</dbReference>
<evidence type="ECO:0000256" key="5">
    <source>
        <dbReference type="ARBA" id="ARBA00023136"/>
    </source>
</evidence>
<dbReference type="EMBL" id="FNAD01000002">
    <property type="protein sequence ID" value="SDD23538.1"/>
    <property type="molecule type" value="Genomic_DNA"/>
</dbReference>
<dbReference type="Gene3D" id="1.20.1250.20">
    <property type="entry name" value="MFS general substrate transporter like domains"/>
    <property type="match status" value="1"/>
</dbReference>
<dbReference type="InterPro" id="IPR011701">
    <property type="entry name" value="MFS"/>
</dbReference>
<dbReference type="SUPFAM" id="SSF103473">
    <property type="entry name" value="MFS general substrate transporter"/>
    <property type="match status" value="1"/>
</dbReference>
<feature type="domain" description="Major facilitator superfamily (MFS) profile" evidence="7">
    <location>
        <begin position="23"/>
        <end position="397"/>
    </location>
</feature>
<feature type="transmembrane region" description="Helical" evidence="6">
    <location>
        <begin position="253"/>
        <end position="277"/>
    </location>
</feature>
<dbReference type="AlphaFoldDB" id="A0A1G6T3B4"/>
<sequence>MSSATALRAGEAPATPAPFRWAPVLAVALSTFSVVTAEMMPVGLLTPIAGALGVAPGTAGTSLTITGVIAAVVAMFTPPLIGRADRRTVLVAFLALLALGNALSAVATSFAVFAAGRVLIGVAMGVVWSLAGGTGPRLADERHVGRAMTVIFSGVSIAMVAGVPLGTFAADLWGWRAAFHGLAGLSLVAAGAVLITLPRLKVAHRSELRGMLTPLRHPGVATGLVITALVVIGHFAAYTYVRPVLETGPGMTAMLIVAALAVFGAAGVLGNFAIGALAARDPRAALLIALGGIAIAAALLPVAVAGAAAALVVLALWGFTYGSVTVSTQSWIRVADPAQLERSSGLWSGVFNGGIAVGALLGGAVFDRTDGATVLWIAAGIVLAGLAVTLARRPRTDRD</sequence>
<feature type="transmembrane region" description="Helical" evidence="6">
    <location>
        <begin position="118"/>
        <end position="135"/>
    </location>
</feature>
<keyword evidence="4 6" id="KW-1133">Transmembrane helix</keyword>
<feature type="transmembrane region" description="Helical" evidence="6">
    <location>
        <begin position="21"/>
        <end position="42"/>
    </location>
</feature>
<name>A0A1G6T3B4_9ACTN</name>
<accession>A0A1G6T3B4</accession>
<feature type="transmembrane region" description="Helical" evidence="6">
    <location>
        <begin position="177"/>
        <end position="197"/>
    </location>
</feature>
<evidence type="ECO:0000259" key="7">
    <source>
        <dbReference type="PROSITE" id="PS50850"/>
    </source>
</evidence>
<feature type="transmembrane region" description="Helical" evidence="6">
    <location>
        <begin position="284"/>
        <end position="304"/>
    </location>
</feature>
<feature type="transmembrane region" description="Helical" evidence="6">
    <location>
        <begin position="310"/>
        <end position="332"/>
    </location>
</feature>
<dbReference type="InterPro" id="IPR036259">
    <property type="entry name" value="MFS_trans_sf"/>
</dbReference>
<dbReference type="PANTHER" id="PTHR43124:SF3">
    <property type="entry name" value="CHLORAMPHENICOL EFFLUX PUMP RV0191"/>
    <property type="match status" value="1"/>
</dbReference>
<proteinExistence type="predicted"/>
<evidence type="ECO:0000313" key="8">
    <source>
        <dbReference type="EMBL" id="SDD23538.1"/>
    </source>
</evidence>
<organism evidence="8 9">
    <name type="scientific">Glycomyces harbinensis</name>
    <dbReference type="NCBI Taxonomy" id="58114"/>
    <lineage>
        <taxon>Bacteria</taxon>
        <taxon>Bacillati</taxon>
        <taxon>Actinomycetota</taxon>
        <taxon>Actinomycetes</taxon>
        <taxon>Glycomycetales</taxon>
        <taxon>Glycomycetaceae</taxon>
        <taxon>Glycomyces</taxon>
    </lineage>
</organism>
<dbReference type="InterPro" id="IPR020846">
    <property type="entry name" value="MFS_dom"/>
</dbReference>
<dbReference type="RefSeq" id="WP_091030017.1">
    <property type="nucleotide sequence ID" value="NZ_FNAD01000002.1"/>
</dbReference>